<evidence type="ECO:0000313" key="2">
    <source>
        <dbReference type="Proteomes" id="UP000178042"/>
    </source>
</evidence>
<proteinExistence type="predicted"/>
<protein>
    <submittedName>
        <fullName evidence="1">Uncharacterized protein</fullName>
    </submittedName>
</protein>
<dbReference type="AlphaFoldDB" id="A0A1F6D991"/>
<organism evidence="1 2">
    <name type="scientific">Candidatus Kaiserbacteria bacterium RIFCSPHIGHO2_02_FULL_49_16</name>
    <dbReference type="NCBI Taxonomy" id="1798490"/>
    <lineage>
        <taxon>Bacteria</taxon>
        <taxon>Candidatus Kaiseribacteriota</taxon>
    </lineage>
</organism>
<dbReference type="Proteomes" id="UP000178042">
    <property type="component" value="Unassembled WGS sequence"/>
</dbReference>
<comment type="caution">
    <text evidence="1">The sequence shown here is derived from an EMBL/GenBank/DDBJ whole genome shotgun (WGS) entry which is preliminary data.</text>
</comment>
<gene>
    <name evidence="1" type="ORF">A3C86_02295</name>
</gene>
<dbReference type="EMBL" id="MFLD01000046">
    <property type="protein sequence ID" value="OGG57998.1"/>
    <property type="molecule type" value="Genomic_DNA"/>
</dbReference>
<evidence type="ECO:0000313" key="1">
    <source>
        <dbReference type="EMBL" id="OGG57998.1"/>
    </source>
</evidence>
<reference evidence="1 2" key="1">
    <citation type="journal article" date="2016" name="Nat. Commun.">
        <title>Thousands of microbial genomes shed light on interconnected biogeochemical processes in an aquifer system.</title>
        <authorList>
            <person name="Anantharaman K."/>
            <person name="Brown C.T."/>
            <person name="Hug L.A."/>
            <person name="Sharon I."/>
            <person name="Castelle C.J."/>
            <person name="Probst A.J."/>
            <person name="Thomas B.C."/>
            <person name="Singh A."/>
            <person name="Wilkins M.J."/>
            <person name="Karaoz U."/>
            <person name="Brodie E.L."/>
            <person name="Williams K.H."/>
            <person name="Hubbard S.S."/>
            <person name="Banfield J.F."/>
        </authorList>
    </citation>
    <scope>NUCLEOTIDE SEQUENCE [LARGE SCALE GENOMIC DNA]</scope>
</reference>
<sequence>MTEYLEKVSLWLRNEAGAFGFLFYERESNALEILRSCGEGRREPVGKMYFGAPLHVIAWGRDVLIIRTDAVIKIDNRESEHHLREIMSDMDRLLKHVAQEFKCDFAVQIVKHR</sequence>
<accession>A0A1F6D991</accession>
<name>A0A1F6D991_9BACT</name>